<gene>
    <name evidence="2" type="ORF">KC01_LOCUS27735</name>
</gene>
<sequence length="98" mass="10137">MDRRAADAPSAGCIVSGLISENVIKHGVVQCFPLVLAQTVPHIINGLRFGVCTGGGVKGRHTGTEDGKAGHGGNTSHGPNQHIRPKRPLMCTSESTLG</sequence>
<organism evidence="2 3">
    <name type="scientific">Knipowitschia caucasica</name>
    <name type="common">Caucasian dwarf goby</name>
    <name type="synonym">Pomatoschistus caucasicus</name>
    <dbReference type="NCBI Taxonomy" id="637954"/>
    <lineage>
        <taxon>Eukaryota</taxon>
        <taxon>Metazoa</taxon>
        <taxon>Chordata</taxon>
        <taxon>Craniata</taxon>
        <taxon>Vertebrata</taxon>
        <taxon>Euteleostomi</taxon>
        <taxon>Actinopterygii</taxon>
        <taxon>Neopterygii</taxon>
        <taxon>Teleostei</taxon>
        <taxon>Neoteleostei</taxon>
        <taxon>Acanthomorphata</taxon>
        <taxon>Gobiaria</taxon>
        <taxon>Gobiiformes</taxon>
        <taxon>Gobioidei</taxon>
        <taxon>Gobiidae</taxon>
        <taxon>Gobiinae</taxon>
        <taxon>Knipowitschia</taxon>
    </lineage>
</organism>
<evidence type="ECO:0000313" key="3">
    <source>
        <dbReference type="Proteomes" id="UP001497482"/>
    </source>
</evidence>
<accession>A0AAV2LGV0</accession>
<proteinExistence type="predicted"/>
<reference evidence="2 3" key="1">
    <citation type="submission" date="2024-04" db="EMBL/GenBank/DDBJ databases">
        <authorList>
            <person name="Waldvogel A.-M."/>
            <person name="Schoenle A."/>
        </authorList>
    </citation>
    <scope>NUCLEOTIDE SEQUENCE [LARGE SCALE GENOMIC DNA]</scope>
</reference>
<name>A0AAV2LGV0_KNICA</name>
<keyword evidence="3" id="KW-1185">Reference proteome</keyword>
<feature type="region of interest" description="Disordered" evidence="1">
    <location>
        <begin position="58"/>
        <end position="98"/>
    </location>
</feature>
<dbReference type="EMBL" id="OZ035845">
    <property type="protein sequence ID" value="CAL1599467.1"/>
    <property type="molecule type" value="Genomic_DNA"/>
</dbReference>
<evidence type="ECO:0000313" key="2">
    <source>
        <dbReference type="EMBL" id="CAL1599467.1"/>
    </source>
</evidence>
<dbReference type="AlphaFoldDB" id="A0AAV2LGV0"/>
<dbReference type="Proteomes" id="UP001497482">
    <property type="component" value="Chromosome 23"/>
</dbReference>
<evidence type="ECO:0000256" key="1">
    <source>
        <dbReference type="SAM" id="MobiDB-lite"/>
    </source>
</evidence>
<protein>
    <submittedName>
        <fullName evidence="2">Uncharacterized protein</fullName>
    </submittedName>
</protein>